<evidence type="ECO:0000313" key="2">
    <source>
        <dbReference type="EMBL" id="WAJ60474.1"/>
    </source>
</evidence>
<reference evidence="2" key="1">
    <citation type="submission" date="2022-01" db="EMBL/GenBank/DDBJ databases">
        <authorList>
            <person name="Luo G."/>
        </authorList>
    </citation>
    <scope>NUCLEOTIDE SEQUENCE</scope>
</reference>
<gene>
    <name evidence="2" type="primary">ATP8</name>
</gene>
<dbReference type="GeneID" id="77606869"/>
<keyword evidence="1" id="KW-0812">Transmembrane</keyword>
<name>A0A9E9BN20_9HEMI</name>
<keyword evidence="1" id="KW-0472">Membrane</keyword>
<proteinExistence type="predicted"/>
<keyword evidence="2" id="KW-0496">Mitochondrion</keyword>
<dbReference type="RefSeq" id="YP_010596255.1">
    <property type="nucleotide sequence ID" value="NC_069628.1"/>
</dbReference>
<geneLocation type="mitochondrion" evidence="2"/>
<dbReference type="AlphaFoldDB" id="A0A9E9BN20"/>
<keyword evidence="1" id="KW-1133">Transmembrane helix</keyword>
<feature type="transmembrane region" description="Helical" evidence="1">
    <location>
        <begin position="6"/>
        <end position="28"/>
    </location>
</feature>
<organism evidence="2">
    <name type="scientific">Alnetoidia dujuanensis</name>
    <dbReference type="NCBI Taxonomy" id="3003389"/>
    <lineage>
        <taxon>Eukaryota</taxon>
        <taxon>Metazoa</taxon>
        <taxon>Ecdysozoa</taxon>
        <taxon>Arthropoda</taxon>
        <taxon>Hexapoda</taxon>
        <taxon>Insecta</taxon>
        <taxon>Pterygota</taxon>
        <taxon>Neoptera</taxon>
        <taxon>Paraneoptera</taxon>
        <taxon>Hemiptera</taxon>
        <taxon>Auchenorrhyncha</taxon>
        <taxon>Membracoidea</taxon>
        <taxon>Cicadellidae</taxon>
        <taxon>Typhlocybinae</taxon>
        <taxon>Erythroneurini</taxon>
        <taxon>Alnetoidia</taxon>
    </lineage>
</organism>
<dbReference type="CTD" id="4509"/>
<sequence length="47" mass="5880">MSPLWWTTLMITFIILLMFVMTILYFNYYTKMDSKVKLIVNKINWKW</sequence>
<dbReference type="EMBL" id="OM393711">
    <property type="protein sequence ID" value="WAJ60474.1"/>
    <property type="molecule type" value="Genomic_DNA"/>
</dbReference>
<evidence type="ECO:0000256" key="1">
    <source>
        <dbReference type="SAM" id="Phobius"/>
    </source>
</evidence>
<accession>A0A9E9BN20</accession>
<protein>
    <submittedName>
        <fullName evidence="2">ATP synthase F0 subunit 8</fullName>
    </submittedName>
</protein>